<evidence type="ECO:0000313" key="1">
    <source>
        <dbReference type="EMBL" id="CAG7580949.1"/>
    </source>
</evidence>
<name>A0A8D9CEI2_9VIRU</name>
<protein>
    <submittedName>
        <fullName evidence="1">Putative ZZ domain-containing protein</fullName>
    </submittedName>
</protein>
<accession>A0A8D9CEI2</accession>
<dbReference type="EMBL" id="OU342829">
    <property type="protein sequence ID" value="CAG7580949.1"/>
    <property type="molecule type" value="Genomic_DNA"/>
</dbReference>
<organism evidence="1">
    <name type="scientific">uncultured marine phage</name>
    <dbReference type="NCBI Taxonomy" id="707152"/>
    <lineage>
        <taxon>Viruses</taxon>
        <taxon>environmental samples</taxon>
    </lineage>
</organism>
<proteinExistence type="predicted"/>
<sequence>MKKVKIVNEKEIIEDILCDICGNSCLVYEHDYPIDNDGDIFKEFDYLSLSNHWGYHSKKDWETWSAQVCEECVDKHLNPLISFKKTDDMGCINTKGEIMTGSGFDISDKEKQKKVLRNGRLNKLLGEGD</sequence>
<gene>
    <name evidence="1" type="ORF">SLAVMIC_00611</name>
</gene>
<reference evidence="1" key="1">
    <citation type="submission" date="2021-06" db="EMBL/GenBank/DDBJ databases">
        <authorList>
            <person name="Gannon L."/>
            <person name="Redgwell R T."/>
            <person name="Michniewski S."/>
            <person name="Harrison D C."/>
            <person name="Millard A."/>
        </authorList>
    </citation>
    <scope>NUCLEOTIDE SEQUENCE</scope>
</reference>